<organism evidence="2 3">
    <name type="scientific">Sphingomonas rhizophila</name>
    <dbReference type="NCBI Taxonomy" id="2071607"/>
    <lineage>
        <taxon>Bacteria</taxon>
        <taxon>Pseudomonadati</taxon>
        <taxon>Pseudomonadota</taxon>
        <taxon>Alphaproteobacteria</taxon>
        <taxon>Sphingomonadales</taxon>
        <taxon>Sphingomonadaceae</taxon>
        <taxon>Sphingomonas</taxon>
    </lineage>
</organism>
<feature type="domain" description="N-acetyltransferase" evidence="1">
    <location>
        <begin position="60"/>
        <end position="107"/>
    </location>
</feature>
<gene>
    <name evidence="2" type="ORF">H9L12_05070</name>
</gene>
<keyword evidence="3" id="KW-1185">Reference proteome</keyword>
<dbReference type="Proteomes" id="UP000515955">
    <property type="component" value="Chromosome"/>
</dbReference>
<dbReference type="GO" id="GO:0016747">
    <property type="term" value="F:acyltransferase activity, transferring groups other than amino-acyl groups"/>
    <property type="evidence" value="ECO:0007669"/>
    <property type="project" value="InterPro"/>
</dbReference>
<dbReference type="Pfam" id="PF13302">
    <property type="entry name" value="Acetyltransf_3"/>
    <property type="match status" value="1"/>
</dbReference>
<accession>A0A7G9SDH4</accession>
<dbReference type="InterPro" id="IPR000182">
    <property type="entry name" value="GNAT_dom"/>
</dbReference>
<reference evidence="2 3" key="1">
    <citation type="submission" date="2020-08" db="EMBL/GenBank/DDBJ databases">
        <title>Genome sequence of Sphingomonas rhizophila KACC 19189T.</title>
        <authorList>
            <person name="Hyun D.-W."/>
            <person name="Bae J.-W."/>
        </authorList>
    </citation>
    <scope>NUCLEOTIDE SEQUENCE [LARGE SCALE GENOMIC DNA]</scope>
    <source>
        <strain evidence="2 3">KACC 19189</strain>
    </source>
</reference>
<evidence type="ECO:0000259" key="1">
    <source>
        <dbReference type="Pfam" id="PF13302"/>
    </source>
</evidence>
<sequence>MAPRRLVGRHVAADGLRRLGRPAQGRQPPSRHRHAVHRLARFGAGIRRRARDGLDFRHRRPRSGIAGEACRAVLDWADAELDPTPIWAIISPENSPSRALAARLGFTEIGESPYNGEPIVVLRRDPKA</sequence>
<proteinExistence type="predicted"/>
<keyword evidence="2" id="KW-0808">Transferase</keyword>
<dbReference type="Gene3D" id="3.40.630.30">
    <property type="match status" value="1"/>
</dbReference>
<dbReference type="KEGG" id="srhi:H9L12_05070"/>
<dbReference type="AlphaFoldDB" id="A0A7G9SDH4"/>
<protein>
    <submittedName>
        <fullName evidence="2">GNAT family N-acetyltransferase</fullName>
    </submittedName>
</protein>
<dbReference type="InterPro" id="IPR016181">
    <property type="entry name" value="Acyl_CoA_acyltransferase"/>
</dbReference>
<evidence type="ECO:0000313" key="2">
    <source>
        <dbReference type="EMBL" id="QNN65899.1"/>
    </source>
</evidence>
<evidence type="ECO:0000313" key="3">
    <source>
        <dbReference type="Proteomes" id="UP000515955"/>
    </source>
</evidence>
<dbReference type="EMBL" id="CP060717">
    <property type="protein sequence ID" value="QNN65899.1"/>
    <property type="molecule type" value="Genomic_DNA"/>
</dbReference>
<name>A0A7G9SDH4_9SPHN</name>
<dbReference type="SUPFAM" id="SSF55729">
    <property type="entry name" value="Acyl-CoA N-acyltransferases (Nat)"/>
    <property type="match status" value="1"/>
</dbReference>